<feature type="region of interest" description="Disordered" evidence="1">
    <location>
        <begin position="1"/>
        <end position="42"/>
    </location>
</feature>
<evidence type="ECO:0000313" key="3">
    <source>
        <dbReference type="Proteomes" id="UP001157125"/>
    </source>
</evidence>
<name>A0ABQ6IAZ6_9MICO</name>
<protein>
    <submittedName>
        <fullName evidence="2">Uncharacterized protein</fullName>
    </submittedName>
</protein>
<dbReference type="EMBL" id="BSUN01000001">
    <property type="protein sequence ID" value="GMA33918.1"/>
    <property type="molecule type" value="Genomic_DNA"/>
</dbReference>
<organism evidence="2 3">
    <name type="scientific">Demequina litorisediminis</name>
    <dbReference type="NCBI Taxonomy" id="1849022"/>
    <lineage>
        <taxon>Bacteria</taxon>
        <taxon>Bacillati</taxon>
        <taxon>Actinomycetota</taxon>
        <taxon>Actinomycetes</taxon>
        <taxon>Micrococcales</taxon>
        <taxon>Demequinaceae</taxon>
        <taxon>Demequina</taxon>
    </lineage>
</organism>
<feature type="compositionally biased region" description="Basic and acidic residues" evidence="1">
    <location>
        <begin position="62"/>
        <end position="71"/>
    </location>
</feature>
<proteinExistence type="predicted"/>
<reference evidence="3" key="1">
    <citation type="journal article" date="2019" name="Int. J. Syst. Evol. Microbiol.">
        <title>The Global Catalogue of Microorganisms (GCM) 10K type strain sequencing project: providing services to taxonomists for standard genome sequencing and annotation.</title>
        <authorList>
            <consortium name="The Broad Institute Genomics Platform"/>
            <consortium name="The Broad Institute Genome Sequencing Center for Infectious Disease"/>
            <person name="Wu L."/>
            <person name="Ma J."/>
        </authorList>
    </citation>
    <scope>NUCLEOTIDE SEQUENCE [LARGE SCALE GENOMIC DNA]</scope>
    <source>
        <strain evidence="3">NBRC 112299</strain>
    </source>
</reference>
<feature type="compositionally biased region" description="Basic and acidic residues" evidence="1">
    <location>
        <begin position="9"/>
        <end position="27"/>
    </location>
</feature>
<keyword evidence="3" id="KW-1185">Reference proteome</keyword>
<gene>
    <name evidence="2" type="ORF">GCM10025876_01220</name>
</gene>
<evidence type="ECO:0000256" key="1">
    <source>
        <dbReference type="SAM" id="MobiDB-lite"/>
    </source>
</evidence>
<sequence length="96" mass="10846">MTKATSLGDRGDRDRHRKEVVDQDRGPGHHPGPAAKDVSHEAVVTEGVRPGVKVRAIRQRKQQHDAHDTKRHERNRSLLAAASQRVHHRIGRIGHR</sequence>
<accession>A0ABQ6IAZ6</accession>
<dbReference type="Proteomes" id="UP001157125">
    <property type="component" value="Unassembled WGS sequence"/>
</dbReference>
<evidence type="ECO:0000313" key="2">
    <source>
        <dbReference type="EMBL" id="GMA33918.1"/>
    </source>
</evidence>
<comment type="caution">
    <text evidence="2">The sequence shown here is derived from an EMBL/GenBank/DDBJ whole genome shotgun (WGS) entry which is preliminary data.</text>
</comment>
<feature type="compositionally biased region" description="Basic residues" evidence="1">
    <location>
        <begin position="85"/>
        <end position="96"/>
    </location>
</feature>
<feature type="region of interest" description="Disordered" evidence="1">
    <location>
        <begin position="57"/>
        <end position="96"/>
    </location>
</feature>